<proteinExistence type="predicted"/>
<evidence type="ECO:0000313" key="2">
    <source>
        <dbReference type="EMBL" id="KAI3540769.1"/>
    </source>
</evidence>
<keyword evidence="1" id="KW-0812">Transmembrane</keyword>
<sequence>MCCLNCVFRSTFHPEASPPAILLGRFPAAVSIWCASLGFLYPVSQSARALTRDDYPQQSYHRAVWCHSNPSFRSRASRRISHWSKPRAGRDNVHQTPGYQSWFFDV</sequence>
<gene>
    <name evidence="2" type="ORF">CABS02_10985</name>
</gene>
<reference evidence="2" key="1">
    <citation type="submission" date="2019-01" db="EMBL/GenBank/DDBJ databases">
        <title>Colletotrichum abscissum LGMF1257.</title>
        <authorList>
            <person name="Baroncelli R."/>
        </authorList>
    </citation>
    <scope>NUCLEOTIDE SEQUENCE</scope>
    <source>
        <strain evidence="2">Ca142</strain>
    </source>
</reference>
<keyword evidence="1" id="KW-1133">Transmembrane helix</keyword>
<keyword evidence="3" id="KW-1185">Reference proteome</keyword>
<name>A0A9P9X8V5_9PEZI</name>
<keyword evidence="1" id="KW-0472">Membrane</keyword>
<evidence type="ECO:0000313" key="3">
    <source>
        <dbReference type="Proteomes" id="UP001056436"/>
    </source>
</evidence>
<feature type="transmembrane region" description="Helical" evidence="1">
    <location>
        <begin position="20"/>
        <end position="43"/>
    </location>
</feature>
<evidence type="ECO:0000256" key="1">
    <source>
        <dbReference type="SAM" id="Phobius"/>
    </source>
</evidence>
<accession>A0A9P9X8V5</accession>
<dbReference type="AlphaFoldDB" id="A0A9P9X8V5"/>
<dbReference type="EMBL" id="SDAQ01000089">
    <property type="protein sequence ID" value="KAI3540769.1"/>
    <property type="molecule type" value="Genomic_DNA"/>
</dbReference>
<comment type="caution">
    <text evidence="2">The sequence shown here is derived from an EMBL/GenBank/DDBJ whole genome shotgun (WGS) entry which is preliminary data.</text>
</comment>
<organism evidence="2 3">
    <name type="scientific">Colletotrichum abscissum</name>
    <dbReference type="NCBI Taxonomy" id="1671311"/>
    <lineage>
        <taxon>Eukaryota</taxon>
        <taxon>Fungi</taxon>
        <taxon>Dikarya</taxon>
        <taxon>Ascomycota</taxon>
        <taxon>Pezizomycotina</taxon>
        <taxon>Sordariomycetes</taxon>
        <taxon>Hypocreomycetidae</taxon>
        <taxon>Glomerellales</taxon>
        <taxon>Glomerellaceae</taxon>
        <taxon>Colletotrichum</taxon>
        <taxon>Colletotrichum acutatum species complex</taxon>
    </lineage>
</organism>
<protein>
    <submittedName>
        <fullName evidence="2">Uncharacterized protein</fullName>
    </submittedName>
</protein>
<dbReference type="Proteomes" id="UP001056436">
    <property type="component" value="Unassembled WGS sequence"/>
</dbReference>